<name>I1YKD2_METFJ</name>
<dbReference type="HOGENOM" id="CLU_181474_0_0_6"/>
<protein>
    <submittedName>
        <fullName evidence="1">Uncharacterized protein</fullName>
    </submittedName>
</protein>
<keyword evidence="2" id="KW-1185">Reference proteome</keyword>
<proteinExistence type="predicted"/>
<dbReference type="AlphaFoldDB" id="I1YKD2"/>
<dbReference type="OrthoDB" id="5609325at2"/>
<gene>
    <name evidence="1" type="ordered locus">Q7C_2239</name>
</gene>
<organism evidence="1 2">
    <name type="scientific">Methylophaga frappieri (strain ATCC BAA-2434 / DSM 25690 / JAM7)</name>
    <dbReference type="NCBI Taxonomy" id="754477"/>
    <lineage>
        <taxon>Bacteria</taxon>
        <taxon>Pseudomonadati</taxon>
        <taxon>Pseudomonadota</taxon>
        <taxon>Gammaproteobacteria</taxon>
        <taxon>Thiotrichales</taxon>
        <taxon>Piscirickettsiaceae</taxon>
        <taxon>Methylophaga</taxon>
    </lineage>
</organism>
<dbReference type="KEGG" id="mec:Q7C_2239"/>
<dbReference type="RefSeq" id="WP_014704794.1">
    <property type="nucleotide sequence ID" value="NC_017856.1"/>
</dbReference>
<dbReference type="EMBL" id="CP003380">
    <property type="protein sequence ID" value="AFJ03375.1"/>
    <property type="molecule type" value="Genomic_DNA"/>
</dbReference>
<evidence type="ECO:0000313" key="2">
    <source>
        <dbReference type="Proteomes" id="UP000009145"/>
    </source>
</evidence>
<sequence length="99" mass="11484">MSKKSPIEIPTDLTPLEKIEYVFNDLVQWYGDAEKKEVRVAAKLLLVSLEKFSQHAGPDWADLVGEYIDILKKDPEKFQKILEANRGELKGRPDKDRYH</sequence>
<accession>I1YKD2</accession>
<reference evidence="1 2" key="1">
    <citation type="journal article" date="2012" name="J. Bacteriol.">
        <title>Complete genome sequences of Methylophaga sp. strain JAM1 and Methylophaga sp. strain JAM7.</title>
        <authorList>
            <person name="Villeneuve C."/>
            <person name="Martineau C."/>
            <person name="Mauffrey F."/>
            <person name="Villemur R."/>
        </authorList>
    </citation>
    <scope>NUCLEOTIDE SEQUENCE [LARGE SCALE GENOMIC DNA]</scope>
    <source>
        <strain evidence="1 2">JAM7</strain>
    </source>
</reference>
<evidence type="ECO:0000313" key="1">
    <source>
        <dbReference type="EMBL" id="AFJ03375.1"/>
    </source>
</evidence>
<dbReference type="eggNOG" id="ENOG5033024">
    <property type="taxonomic scope" value="Bacteria"/>
</dbReference>
<dbReference type="Proteomes" id="UP000009145">
    <property type="component" value="Chromosome"/>
</dbReference>
<dbReference type="STRING" id="754477.Q7C_2239"/>
<dbReference type="PATRIC" id="fig|754477.3.peg.2206"/>